<protein>
    <recommendedName>
        <fullName evidence="4">Uncharacterized methyltransferase E4U82_05875</fullName>
        <ecNumber evidence="4">2.1.1.-</ecNumber>
    </recommendedName>
</protein>
<keyword evidence="2 4" id="KW-0808">Transferase</keyword>
<evidence type="ECO:0000256" key="1">
    <source>
        <dbReference type="ARBA" id="ARBA00022603"/>
    </source>
</evidence>
<dbReference type="GO" id="GO:0008757">
    <property type="term" value="F:S-adenosylmethionine-dependent methyltransferase activity"/>
    <property type="evidence" value="ECO:0007669"/>
    <property type="project" value="UniProtKB-UniRule"/>
</dbReference>
<dbReference type="AlphaFoldDB" id="A0A4Y9AC62"/>
<feature type="binding site" evidence="4">
    <location>
        <position position="53"/>
    </location>
    <ligand>
        <name>S-adenosyl-L-methionine</name>
        <dbReference type="ChEBI" id="CHEBI:59789"/>
    </ligand>
</feature>
<evidence type="ECO:0000256" key="4">
    <source>
        <dbReference type="HAMAP-Rule" id="MF_02100"/>
    </source>
</evidence>
<comment type="caution">
    <text evidence="6">The sequence shown here is derived from an EMBL/GenBank/DDBJ whole genome shotgun (WGS) entry which is preliminary data.</text>
</comment>
<dbReference type="InterPro" id="IPR029063">
    <property type="entry name" value="SAM-dependent_MTases_sf"/>
</dbReference>
<dbReference type="SUPFAM" id="SSF53335">
    <property type="entry name" value="S-adenosyl-L-methionine-dependent methyltransferases"/>
    <property type="match status" value="1"/>
</dbReference>
<dbReference type="EMBL" id="SRHY01000005">
    <property type="protein sequence ID" value="TFJ93488.1"/>
    <property type="molecule type" value="Genomic_DNA"/>
</dbReference>
<evidence type="ECO:0000256" key="3">
    <source>
        <dbReference type="ARBA" id="ARBA00022691"/>
    </source>
</evidence>
<comment type="similarity">
    <text evidence="4">Belongs to the methyltransferase superfamily. YrrT family.</text>
</comment>
<feature type="domain" description="Methyltransferase" evidence="5">
    <location>
        <begin position="49"/>
        <end position="139"/>
    </location>
</feature>
<dbReference type="Gene3D" id="3.40.50.150">
    <property type="entry name" value="Vaccinia Virus protein VP39"/>
    <property type="match status" value="1"/>
</dbReference>
<dbReference type="CDD" id="cd02440">
    <property type="entry name" value="AdoMet_MTases"/>
    <property type="match status" value="1"/>
</dbReference>
<dbReference type="Proteomes" id="UP000298484">
    <property type="component" value="Unassembled WGS sequence"/>
</dbReference>
<keyword evidence="3 4" id="KW-0949">S-adenosyl-L-methionine</keyword>
<keyword evidence="7" id="KW-1185">Reference proteome</keyword>
<dbReference type="OrthoDB" id="465705at2"/>
<evidence type="ECO:0000313" key="6">
    <source>
        <dbReference type="EMBL" id="TFJ93488.1"/>
    </source>
</evidence>
<proteinExistence type="inferred from homology"/>
<dbReference type="Pfam" id="PF13649">
    <property type="entry name" value="Methyltransf_25"/>
    <property type="match status" value="1"/>
</dbReference>
<dbReference type="PANTHER" id="PTHR43861">
    <property type="entry name" value="TRANS-ACONITATE 2-METHYLTRANSFERASE-RELATED"/>
    <property type="match status" value="1"/>
</dbReference>
<evidence type="ECO:0000256" key="2">
    <source>
        <dbReference type="ARBA" id="ARBA00022679"/>
    </source>
</evidence>
<feature type="binding site" evidence="4">
    <location>
        <position position="74"/>
    </location>
    <ligand>
        <name>S-adenosyl-L-methionine</name>
        <dbReference type="ChEBI" id="CHEBI:59789"/>
    </ligand>
</feature>
<reference evidence="6 7" key="1">
    <citation type="submission" date="2019-03" db="EMBL/GenBank/DDBJ databases">
        <title>Genome sequence of Lentibacillus salicampi ATCC BAA-719.</title>
        <authorList>
            <person name="Maclea K.S."/>
            <person name="Simoes Junior M."/>
        </authorList>
    </citation>
    <scope>NUCLEOTIDE SEQUENCE [LARGE SCALE GENOMIC DNA]</scope>
    <source>
        <strain evidence="6 7">ATCC BAA-719</strain>
    </source>
</reference>
<sequence>MGREFLGLFDEWADSYDDSVAGIDPQYKDVFENYDIILSRVAKCAFGNILEFGAGTGNLSKKLMESGYQVTGIEPSAAMRKKASLKLPSLSFLEGDFINFPTPAEPVHTIASSFAFHHLTDSEKEEAVIQYAELLQPMGKIVFADTLFETDDHKEFAINKAQNQEFMDLAEDLQREYYTTLSEMERIFKVNGFHVTFEQMNDFAWLIIAVKK</sequence>
<gene>
    <name evidence="6" type="ORF">E4U82_05875</name>
</gene>
<feature type="binding site" evidence="4">
    <location>
        <position position="96"/>
    </location>
    <ligand>
        <name>S-adenosyl-L-methionine</name>
        <dbReference type="ChEBI" id="CHEBI:59789"/>
    </ligand>
</feature>
<dbReference type="InterPro" id="IPR023553">
    <property type="entry name" value="Uncharacterised_MeTfrase_YrrT"/>
</dbReference>
<accession>A0A4Y9AC62</accession>
<evidence type="ECO:0000313" key="7">
    <source>
        <dbReference type="Proteomes" id="UP000298484"/>
    </source>
</evidence>
<dbReference type="EC" id="2.1.1.-" evidence="4"/>
<keyword evidence="1 4" id="KW-0489">Methyltransferase</keyword>
<dbReference type="RefSeq" id="WP_135109149.1">
    <property type="nucleotide sequence ID" value="NZ_SRHY01000005.1"/>
</dbReference>
<dbReference type="InterPro" id="IPR041698">
    <property type="entry name" value="Methyltransf_25"/>
</dbReference>
<evidence type="ECO:0000259" key="5">
    <source>
        <dbReference type="Pfam" id="PF13649"/>
    </source>
</evidence>
<organism evidence="6 7">
    <name type="scientific">Lentibacillus salicampi</name>
    <dbReference type="NCBI Taxonomy" id="175306"/>
    <lineage>
        <taxon>Bacteria</taxon>
        <taxon>Bacillati</taxon>
        <taxon>Bacillota</taxon>
        <taxon>Bacilli</taxon>
        <taxon>Bacillales</taxon>
        <taxon>Bacillaceae</taxon>
        <taxon>Lentibacillus</taxon>
    </lineage>
</organism>
<name>A0A4Y9AC62_9BACI</name>
<dbReference type="GO" id="GO:0032259">
    <property type="term" value="P:methylation"/>
    <property type="evidence" value="ECO:0007669"/>
    <property type="project" value="UniProtKB-KW"/>
</dbReference>
<comment type="function">
    <text evidence="4">Could be a S-adenosyl-L-methionine-dependent methyltransferase.</text>
</comment>
<dbReference type="HAMAP" id="MF_02100">
    <property type="entry name" value="Methyltr_YrrT"/>
    <property type="match status" value="1"/>
</dbReference>